<protein>
    <submittedName>
        <fullName evidence="10">Efflux pump membrane transporter BepE</fullName>
    </submittedName>
</protein>
<evidence type="ECO:0000256" key="7">
    <source>
        <dbReference type="ARBA" id="ARBA00022989"/>
    </source>
</evidence>
<feature type="transmembrane region" description="Helical" evidence="9">
    <location>
        <begin position="380"/>
        <end position="399"/>
    </location>
</feature>
<keyword evidence="4" id="KW-1003">Cell membrane</keyword>
<comment type="similarity">
    <text evidence="2">Belongs to the resistance-nodulation-cell division (RND) (TC 2.A.6) family.</text>
</comment>
<keyword evidence="6 9" id="KW-0812">Transmembrane</keyword>
<dbReference type="InterPro" id="IPR027463">
    <property type="entry name" value="AcrB_DN_DC_subdom"/>
</dbReference>
<feature type="transmembrane region" description="Helical" evidence="9">
    <location>
        <begin position="542"/>
        <end position="562"/>
    </location>
</feature>
<dbReference type="GO" id="GO:0015562">
    <property type="term" value="F:efflux transmembrane transporter activity"/>
    <property type="evidence" value="ECO:0007669"/>
    <property type="project" value="InterPro"/>
</dbReference>
<dbReference type="SUPFAM" id="SSF82693">
    <property type="entry name" value="Multidrug efflux transporter AcrB pore domain, PN1, PN2, PC1 and PC2 subdomains"/>
    <property type="match status" value="3"/>
</dbReference>
<comment type="subcellular location">
    <subcellularLocation>
        <location evidence="1">Cell inner membrane</location>
        <topology evidence="1">Multi-pass membrane protein</topology>
    </subcellularLocation>
</comment>
<feature type="transmembrane region" description="Helical" evidence="9">
    <location>
        <begin position="21"/>
        <end position="40"/>
    </location>
</feature>
<dbReference type="FunFam" id="1.20.1640.10:FF:000001">
    <property type="entry name" value="Efflux pump membrane transporter"/>
    <property type="match status" value="1"/>
</dbReference>
<evidence type="ECO:0000256" key="4">
    <source>
        <dbReference type="ARBA" id="ARBA00022475"/>
    </source>
</evidence>
<dbReference type="SUPFAM" id="SSF82714">
    <property type="entry name" value="Multidrug efflux transporter AcrB TolC docking domain, DN and DC subdomains"/>
    <property type="match status" value="2"/>
</dbReference>
<feature type="transmembrane region" description="Helical" evidence="9">
    <location>
        <begin position="902"/>
        <end position="922"/>
    </location>
</feature>
<keyword evidence="3" id="KW-0813">Transport</keyword>
<dbReference type="AlphaFoldDB" id="A0A0C1ELD0"/>
<dbReference type="Gene3D" id="3.30.70.1320">
    <property type="entry name" value="Multidrug efflux transporter AcrB pore domain like"/>
    <property type="match status" value="1"/>
</dbReference>
<dbReference type="Gene3D" id="3.30.2090.10">
    <property type="entry name" value="Multidrug efflux transporter AcrB TolC docking domain, DN and DC subdomains"/>
    <property type="match status" value="2"/>
</dbReference>
<evidence type="ECO:0000256" key="8">
    <source>
        <dbReference type="ARBA" id="ARBA00023136"/>
    </source>
</evidence>
<keyword evidence="8 9" id="KW-0472">Membrane</keyword>
<evidence type="ECO:0000313" key="10">
    <source>
        <dbReference type="EMBL" id="KIA77244.1"/>
    </source>
</evidence>
<dbReference type="NCBIfam" id="NF000282">
    <property type="entry name" value="RND_permease_1"/>
    <property type="match status" value="1"/>
</dbReference>
<evidence type="ECO:0000256" key="5">
    <source>
        <dbReference type="ARBA" id="ARBA00022519"/>
    </source>
</evidence>
<dbReference type="InterPro" id="IPR001036">
    <property type="entry name" value="Acrflvin-R"/>
</dbReference>
<proteinExistence type="inferred from homology"/>
<evidence type="ECO:0000313" key="11">
    <source>
        <dbReference type="Proteomes" id="UP000031307"/>
    </source>
</evidence>
<evidence type="ECO:0000256" key="2">
    <source>
        <dbReference type="ARBA" id="ARBA00010942"/>
    </source>
</evidence>
<evidence type="ECO:0000256" key="1">
    <source>
        <dbReference type="ARBA" id="ARBA00004429"/>
    </source>
</evidence>
<feature type="transmembrane region" description="Helical" evidence="9">
    <location>
        <begin position="479"/>
        <end position="506"/>
    </location>
</feature>
<comment type="caution">
    <text evidence="10">The sequence shown here is derived from an EMBL/GenBank/DDBJ whole genome shotgun (WGS) entry which is preliminary data.</text>
</comment>
<keyword evidence="7 9" id="KW-1133">Transmembrane helix</keyword>
<dbReference type="EMBL" id="JSAM01000087">
    <property type="protein sequence ID" value="KIA77244.1"/>
    <property type="molecule type" value="Genomic_DNA"/>
</dbReference>
<feature type="transmembrane region" description="Helical" evidence="9">
    <location>
        <begin position="447"/>
        <end position="467"/>
    </location>
</feature>
<dbReference type="Pfam" id="PF00873">
    <property type="entry name" value="ACR_tran"/>
    <property type="match status" value="1"/>
</dbReference>
<dbReference type="GO" id="GO:0009636">
    <property type="term" value="P:response to toxic substance"/>
    <property type="evidence" value="ECO:0007669"/>
    <property type="project" value="UniProtKB-ARBA"/>
</dbReference>
<feature type="transmembrane region" description="Helical" evidence="9">
    <location>
        <begin position="349"/>
        <end position="368"/>
    </location>
</feature>
<dbReference type="Proteomes" id="UP000031307">
    <property type="component" value="Unassembled WGS sequence"/>
</dbReference>
<dbReference type="Gene3D" id="1.20.1640.10">
    <property type="entry name" value="Multidrug efflux transporter AcrB transmembrane domain"/>
    <property type="match status" value="2"/>
</dbReference>
<feature type="transmembrane region" description="Helical" evidence="9">
    <location>
        <begin position="974"/>
        <end position="993"/>
    </location>
</feature>
<organism evidence="10 11">
    <name type="scientific">Parachlamydia acanthamoebae</name>
    <dbReference type="NCBI Taxonomy" id="83552"/>
    <lineage>
        <taxon>Bacteria</taxon>
        <taxon>Pseudomonadati</taxon>
        <taxon>Chlamydiota</taxon>
        <taxon>Chlamydiia</taxon>
        <taxon>Parachlamydiales</taxon>
        <taxon>Parachlamydiaceae</taxon>
        <taxon>Parachlamydia</taxon>
    </lineage>
</organism>
<sequence length="1046" mass="114625">MLRNNARMLASFFIDRPILSTVFSIFILLAGLASLFFLPIEQFPNLLPPQINVQTSYAGASAQTVANSVAAPLEQQINNVENMIYMYSNSSYTGDYSLNVFFNIGSDIEEALINVQNQASIAQPLLPPEVQKSGVTILKQTPAILLAIGIQSPDDRYDEIFLSNYATVNIVEELQRTPGVSSVSIINDRTYAMRIWLDPALLVKYELSTQDVANAIIDQNSEYAVGRLGEPPTAGPTELTISITSTGRLSTPEEFNQIILKANPNGSVVYLKDVGYAQLGAQNYNVVSKLNGVPTISIGVYQQFGANALQVAENIKNKMEEIASHFPQGITYSIPYDTTKFVNASIHEVIKTIIEAGFLVALVVFVFLQNVRLTIIPLQAMVISIVGAFAGMLVMGLSINTLTLFGIVLAIGIVVDDAIVVIENVERNMRLLKTSANEAAHQAMREVTAPIIAIVLVLCAVFLPVAFLGGITGQLYKQFALTISVSVIISGCVALTLSPALSAILIKPQKTPSKFTQLFDRFFDRFTNFYIKGAEWLVDHPWTGIFSFLIFCGLTGVLFYIIPTSFIPEEDQGYLITMINMPEGASLNRTEEVSAEAAKIALQNPAVEEVFELTGFSFIDSLNRTNQGSSFTVLKDWALRTDPKEHAEAVLMDLSKKYSHIAQGQALLFNPPAIQGLGTIGGFEFWIENRGKGDYAHLQEITEKFIEKAKQRPELVNLISTINANAMQLYVDVNRDKARSLGVPISEIYSSLQSFFGSFYVNNFNMFGRVYRVTIMAQPRLRENPLDIEQIYVKSTQGQMIPLKSLVTIKNTSGPNLVSRFNSFPSAKINGSSAPGYSSGQAMRIMEEVAKEVLPSDMAFAWGGESYQEKVAGGTSTKMLMASLLMVFLILAGLYERWNIPLVIVLAIPFGIFGAFLSVWLAGMTNDIYFQIGLITIIALAAKNAILIVEFAMIKHEEGMSIREAAIEAGRLRFRAILMTSLTFIFGVVPLVFSSGAGANSRHSVGMGVMGGMIAATFLAVFFVPLFFNLIASYSEAKKNDSGVQK</sequence>
<dbReference type="PRINTS" id="PR00702">
    <property type="entry name" value="ACRIFLAVINRP"/>
</dbReference>
<feature type="transmembrane region" description="Helical" evidence="9">
    <location>
        <begin position="405"/>
        <end position="426"/>
    </location>
</feature>
<dbReference type="GO" id="GO:0042910">
    <property type="term" value="F:xenobiotic transmembrane transporter activity"/>
    <property type="evidence" value="ECO:0007669"/>
    <property type="project" value="TreeGrafter"/>
</dbReference>
<dbReference type="NCBIfam" id="TIGR00915">
    <property type="entry name" value="2A0602"/>
    <property type="match status" value="1"/>
</dbReference>
<dbReference type="PATRIC" id="fig|83552.4.peg.1608"/>
<evidence type="ECO:0000256" key="6">
    <source>
        <dbReference type="ARBA" id="ARBA00022692"/>
    </source>
</evidence>
<feature type="transmembrane region" description="Helical" evidence="9">
    <location>
        <begin position="928"/>
        <end position="953"/>
    </location>
</feature>
<feature type="transmembrane region" description="Helical" evidence="9">
    <location>
        <begin position="879"/>
        <end position="895"/>
    </location>
</feature>
<dbReference type="InterPro" id="IPR004764">
    <property type="entry name" value="MdtF-like"/>
</dbReference>
<dbReference type="PANTHER" id="PTHR32063:SF24">
    <property type="entry name" value="CATION EFFLUX SYSTEM (ACRB_ACRD_ACRF FAMILY)"/>
    <property type="match status" value="1"/>
</dbReference>
<keyword evidence="5" id="KW-0997">Cell inner membrane</keyword>
<dbReference type="SUPFAM" id="SSF82866">
    <property type="entry name" value="Multidrug efflux transporter AcrB transmembrane domain"/>
    <property type="match status" value="2"/>
</dbReference>
<dbReference type="PANTHER" id="PTHR32063">
    <property type="match status" value="1"/>
</dbReference>
<dbReference type="GO" id="GO:0005886">
    <property type="term" value="C:plasma membrane"/>
    <property type="evidence" value="ECO:0007669"/>
    <property type="project" value="UniProtKB-SubCell"/>
</dbReference>
<dbReference type="Gene3D" id="3.30.70.1440">
    <property type="entry name" value="Multidrug efflux transporter AcrB pore domain"/>
    <property type="match status" value="1"/>
</dbReference>
<feature type="transmembrane region" description="Helical" evidence="9">
    <location>
        <begin position="1005"/>
        <end position="1032"/>
    </location>
</feature>
<evidence type="ECO:0000256" key="3">
    <source>
        <dbReference type="ARBA" id="ARBA00022448"/>
    </source>
</evidence>
<gene>
    <name evidence="10" type="primary">bepE</name>
    <name evidence="10" type="ORF">DB43_GR00110</name>
</gene>
<name>A0A0C1ELD0_9BACT</name>
<reference evidence="10 11" key="1">
    <citation type="journal article" date="2014" name="Mol. Biol. Evol.">
        <title>Massive expansion of Ubiquitination-related gene families within the Chlamydiae.</title>
        <authorList>
            <person name="Domman D."/>
            <person name="Collingro A."/>
            <person name="Lagkouvardos I."/>
            <person name="Gehre L."/>
            <person name="Weinmaier T."/>
            <person name="Rattei T."/>
            <person name="Subtil A."/>
            <person name="Horn M."/>
        </authorList>
    </citation>
    <scope>NUCLEOTIDE SEQUENCE [LARGE SCALE GENOMIC DNA]</scope>
    <source>
        <strain evidence="10 11">OEW1</strain>
    </source>
</reference>
<evidence type="ECO:0000256" key="9">
    <source>
        <dbReference type="SAM" id="Phobius"/>
    </source>
</evidence>
<accession>A0A0C1ELD0</accession>
<dbReference type="Gene3D" id="3.30.70.1430">
    <property type="entry name" value="Multidrug efflux transporter AcrB pore domain"/>
    <property type="match status" value="2"/>
</dbReference>